<dbReference type="PROSITE" id="PS00027">
    <property type="entry name" value="HOMEOBOX_1"/>
    <property type="match status" value="1"/>
</dbReference>
<feature type="domain" description="Homeobox" evidence="8">
    <location>
        <begin position="13"/>
        <end position="73"/>
    </location>
</feature>
<dbReference type="PANTHER" id="PTHR46123">
    <property type="entry name" value="MIX-TYPE HOMEOBOX GENE 1-RELATED"/>
    <property type="match status" value="1"/>
</dbReference>
<dbReference type="CDD" id="cd00086">
    <property type="entry name" value="homeodomain"/>
    <property type="match status" value="2"/>
</dbReference>
<dbReference type="InterPro" id="IPR051306">
    <property type="entry name" value="Homeobox_regulator"/>
</dbReference>
<feature type="region of interest" description="Disordered" evidence="7">
    <location>
        <begin position="293"/>
        <end position="312"/>
    </location>
</feature>
<evidence type="ECO:0000256" key="7">
    <source>
        <dbReference type="SAM" id="MobiDB-lite"/>
    </source>
</evidence>
<dbReference type="AlphaFoldDB" id="A0A9L0IXM5"/>
<evidence type="ECO:0000256" key="6">
    <source>
        <dbReference type="RuleBase" id="RU000682"/>
    </source>
</evidence>
<dbReference type="PANTHER" id="PTHR46123:SF5">
    <property type="entry name" value="DOUBLE HOMEOBOX PROTEIN B"/>
    <property type="match status" value="1"/>
</dbReference>
<feature type="DNA-binding region" description="Homeobox" evidence="5">
    <location>
        <begin position="102"/>
        <end position="161"/>
    </location>
</feature>
<feature type="domain" description="Homeobox" evidence="8">
    <location>
        <begin position="100"/>
        <end position="160"/>
    </location>
</feature>
<dbReference type="InterPro" id="IPR017970">
    <property type="entry name" value="Homeobox_CS"/>
</dbReference>
<keyword evidence="10" id="KW-1185">Reference proteome</keyword>
<reference evidence="9 10" key="1">
    <citation type="journal article" date="2020" name="Nat. Commun.">
        <title>Donkey genomes provide new insights into domestication and selection for coat color.</title>
        <authorList>
            <person name="Wang"/>
            <person name="C."/>
            <person name="Li"/>
            <person name="H."/>
            <person name="Guo"/>
            <person name="Y."/>
            <person name="Huang"/>
            <person name="J."/>
            <person name="Sun"/>
            <person name="Y."/>
            <person name="Min"/>
            <person name="J."/>
            <person name="Wang"/>
            <person name="J."/>
            <person name="Fang"/>
            <person name="X."/>
            <person name="Zhao"/>
            <person name="Z."/>
            <person name="Wang"/>
            <person name="S."/>
            <person name="Zhang"/>
            <person name="Y."/>
            <person name="Liu"/>
            <person name="Q."/>
            <person name="Jiang"/>
            <person name="Q."/>
            <person name="Wang"/>
            <person name="X."/>
            <person name="Guo"/>
            <person name="Y."/>
            <person name="Yang"/>
            <person name="C."/>
            <person name="Wang"/>
            <person name="Y."/>
            <person name="Tian"/>
            <person name="F."/>
            <person name="Zhuang"/>
            <person name="G."/>
            <person name="Fan"/>
            <person name="Y."/>
            <person name="Gao"/>
            <person name="Q."/>
            <person name="Li"/>
            <person name="Y."/>
            <person name="Ju"/>
            <person name="Z."/>
            <person name="Li"/>
            <person name="J."/>
            <person name="Li"/>
            <person name="R."/>
            <person name="Hou"/>
            <person name="M."/>
            <person name="Yang"/>
            <person name="G."/>
            <person name="Liu"/>
            <person name="G."/>
            <person name="Liu"/>
            <person name="W."/>
            <person name="Guo"/>
            <person name="J."/>
            <person name="Pan"/>
            <person name="S."/>
            <person name="Fan"/>
            <person name="G."/>
            <person name="Zhang"/>
            <person name="W."/>
            <person name="Zhang"/>
            <person name="R."/>
            <person name="Yu"/>
            <person name="J."/>
            <person name="Zhang"/>
            <person name="X."/>
            <person name="Yin"/>
            <person name="Q."/>
            <person name="Ji"/>
            <person name="C."/>
            <person name="Jin"/>
            <person name="Y."/>
            <person name="Yue"/>
            <person name="G."/>
            <person name="Liu"/>
            <person name="M."/>
            <person name="Xu"/>
            <person name="J."/>
            <person name="Liu"/>
            <person name="S."/>
            <person name="Jordana"/>
            <person name="J."/>
            <person name="Noce"/>
            <person name="A."/>
            <person name="Amills"/>
            <person name="M."/>
            <person name="Wu"/>
            <person name="D.D."/>
            <person name="Li"/>
            <person name="S."/>
            <person name="Zhou"/>
            <person name="X. and Zhong"/>
            <person name="J."/>
        </authorList>
    </citation>
    <scope>NUCLEOTIDE SEQUENCE [LARGE SCALE GENOMIC DNA]</scope>
</reference>
<dbReference type="Ensembl" id="ENSEAST00005064007.1">
    <property type="protein sequence ID" value="ENSEASP00005044873.1"/>
    <property type="gene ID" value="ENSEASG00005035927.1"/>
</dbReference>
<evidence type="ECO:0000313" key="10">
    <source>
        <dbReference type="Proteomes" id="UP000694387"/>
    </source>
</evidence>
<evidence type="ECO:0000313" key="9">
    <source>
        <dbReference type="Ensembl" id="ENSEASP00005044873.1"/>
    </source>
</evidence>
<evidence type="ECO:0000256" key="3">
    <source>
        <dbReference type="ARBA" id="ARBA00023155"/>
    </source>
</evidence>
<sequence>MDLNNSVSGIIQKETWQGRVVYSQSQKDILQKLFQHSPYPDKATREKLAKEIGIAESKIQIWFKNHRAKQRQLGSGCSLGEDQTQGQDQTQPRIQDYLPKEARRDQTSLTRSQSDILVGAFERNRFPDIVARKKLAKQTGIRESRIKMWYQNRRSLYPGQSRSEPMNPLADGPNERPDLTVQQHQIDLSTLPSRSYHFPSSNSFSGNKTFLLALLPSHVSFPVIQGQNIMRTQPTQAVQGGENASSTLTLTNYVPIPLTLGGDLLDTQNPFWPQYQEKCQDQKEQTDTGVLQLKDNSQPNSEHKKQPPQDLGQVDISYIMQWWDEGYQALLAEWDPQKGTD</sequence>
<evidence type="ECO:0000256" key="5">
    <source>
        <dbReference type="PROSITE-ProRule" id="PRU00108"/>
    </source>
</evidence>
<dbReference type="Proteomes" id="UP000694387">
    <property type="component" value="Chromosome 28"/>
</dbReference>
<evidence type="ECO:0000256" key="1">
    <source>
        <dbReference type="ARBA" id="ARBA00004123"/>
    </source>
</evidence>
<evidence type="ECO:0000256" key="2">
    <source>
        <dbReference type="ARBA" id="ARBA00023125"/>
    </source>
</evidence>
<dbReference type="InterPro" id="IPR009057">
    <property type="entry name" value="Homeodomain-like_sf"/>
</dbReference>
<proteinExistence type="predicted"/>
<dbReference type="GO" id="GO:0005634">
    <property type="term" value="C:nucleus"/>
    <property type="evidence" value="ECO:0007669"/>
    <property type="project" value="UniProtKB-SubCell"/>
</dbReference>
<protein>
    <submittedName>
        <fullName evidence="9">Double homeobox B</fullName>
    </submittedName>
</protein>
<dbReference type="Pfam" id="PF00046">
    <property type="entry name" value="Homeodomain"/>
    <property type="match status" value="2"/>
</dbReference>
<dbReference type="InterPro" id="IPR001356">
    <property type="entry name" value="HD"/>
</dbReference>
<dbReference type="PROSITE" id="PS50071">
    <property type="entry name" value="HOMEOBOX_2"/>
    <property type="match status" value="2"/>
</dbReference>
<feature type="compositionally biased region" description="Low complexity" evidence="7">
    <location>
        <begin position="80"/>
        <end position="91"/>
    </location>
</feature>
<evidence type="ECO:0000259" key="8">
    <source>
        <dbReference type="PROSITE" id="PS50071"/>
    </source>
</evidence>
<dbReference type="GO" id="GO:0000977">
    <property type="term" value="F:RNA polymerase II transcription regulatory region sequence-specific DNA binding"/>
    <property type="evidence" value="ECO:0007669"/>
    <property type="project" value="TreeGrafter"/>
</dbReference>
<reference evidence="9" key="3">
    <citation type="submission" date="2025-09" db="UniProtKB">
        <authorList>
            <consortium name="Ensembl"/>
        </authorList>
    </citation>
    <scope>IDENTIFICATION</scope>
</reference>
<name>A0A9L0IXM5_EQUAS</name>
<feature type="region of interest" description="Disordered" evidence="7">
    <location>
        <begin position="73"/>
        <end position="109"/>
    </location>
</feature>
<dbReference type="SUPFAM" id="SSF46689">
    <property type="entry name" value="Homeodomain-like"/>
    <property type="match status" value="2"/>
</dbReference>
<dbReference type="GeneTree" id="ENSGT00940000165352"/>
<reference evidence="9" key="2">
    <citation type="submission" date="2025-08" db="UniProtKB">
        <authorList>
            <consortium name="Ensembl"/>
        </authorList>
    </citation>
    <scope>IDENTIFICATION</scope>
</reference>
<organism evidence="9 10">
    <name type="scientific">Equus asinus</name>
    <name type="common">Donkey</name>
    <name type="synonym">Equus africanus asinus</name>
    <dbReference type="NCBI Taxonomy" id="9793"/>
    <lineage>
        <taxon>Eukaryota</taxon>
        <taxon>Metazoa</taxon>
        <taxon>Chordata</taxon>
        <taxon>Craniata</taxon>
        <taxon>Vertebrata</taxon>
        <taxon>Euteleostomi</taxon>
        <taxon>Mammalia</taxon>
        <taxon>Eutheria</taxon>
        <taxon>Laurasiatheria</taxon>
        <taxon>Perissodactyla</taxon>
        <taxon>Equidae</taxon>
        <taxon>Equus</taxon>
    </lineage>
</organism>
<keyword evidence="2 5" id="KW-0238">DNA-binding</keyword>
<feature type="DNA-binding region" description="Homeobox" evidence="5">
    <location>
        <begin position="15"/>
        <end position="74"/>
    </location>
</feature>
<evidence type="ECO:0000256" key="4">
    <source>
        <dbReference type="ARBA" id="ARBA00023242"/>
    </source>
</evidence>
<dbReference type="GO" id="GO:0000981">
    <property type="term" value="F:DNA-binding transcription factor activity, RNA polymerase II-specific"/>
    <property type="evidence" value="ECO:0007669"/>
    <property type="project" value="InterPro"/>
</dbReference>
<gene>
    <name evidence="9" type="primary">DUXB</name>
</gene>
<dbReference type="Gene3D" id="1.10.10.60">
    <property type="entry name" value="Homeodomain-like"/>
    <property type="match status" value="2"/>
</dbReference>
<comment type="subcellular location">
    <subcellularLocation>
        <location evidence="1 5 6">Nucleus</location>
    </subcellularLocation>
</comment>
<keyword evidence="4 5" id="KW-0539">Nucleus</keyword>
<dbReference type="SMART" id="SM00389">
    <property type="entry name" value="HOX"/>
    <property type="match status" value="2"/>
</dbReference>
<accession>A0A9L0IXM5</accession>
<keyword evidence="3 5" id="KW-0371">Homeobox</keyword>